<proteinExistence type="predicted"/>
<gene>
    <name evidence="2" type="ORF">EZ216_00510</name>
</gene>
<dbReference type="GO" id="GO:0016491">
    <property type="term" value="F:oxidoreductase activity"/>
    <property type="evidence" value="ECO:0007669"/>
    <property type="project" value="InterPro"/>
</dbReference>
<dbReference type="Gene3D" id="3.40.50.360">
    <property type="match status" value="1"/>
</dbReference>
<dbReference type="Pfam" id="PF03358">
    <property type="entry name" value="FMN_red"/>
    <property type="match status" value="1"/>
</dbReference>
<evidence type="ECO:0000259" key="1">
    <source>
        <dbReference type="Pfam" id="PF03358"/>
    </source>
</evidence>
<dbReference type="AlphaFoldDB" id="A0A4Z0CEG4"/>
<feature type="domain" description="NADPH-dependent FMN reductase-like" evidence="1">
    <location>
        <begin position="1"/>
        <end position="136"/>
    </location>
</feature>
<sequence>MKILALCGSLRRQSRSRALLQATRQLAGDRVAVDIFEGLGDLPLFNPDLEDDAPAAVRRFWQAVSDSDALLIASPEYAHGVTGTIKNALDWLVGYVPFAGKPVAVFNPSHRAEHADAALRETLATMAAPLVPGACVRIPVTAGDWDVEGICADPRLSAMIDAALQAIASFQPPEP</sequence>
<organism evidence="2 3">
    <name type="scientific">Ramlibacter humi</name>
    <dbReference type="NCBI Taxonomy" id="2530451"/>
    <lineage>
        <taxon>Bacteria</taxon>
        <taxon>Pseudomonadati</taxon>
        <taxon>Pseudomonadota</taxon>
        <taxon>Betaproteobacteria</taxon>
        <taxon>Burkholderiales</taxon>
        <taxon>Comamonadaceae</taxon>
        <taxon>Ramlibacter</taxon>
    </lineage>
</organism>
<dbReference type="GO" id="GO:0010181">
    <property type="term" value="F:FMN binding"/>
    <property type="evidence" value="ECO:0007669"/>
    <property type="project" value="TreeGrafter"/>
</dbReference>
<dbReference type="GO" id="GO:0005829">
    <property type="term" value="C:cytosol"/>
    <property type="evidence" value="ECO:0007669"/>
    <property type="project" value="TreeGrafter"/>
</dbReference>
<evidence type="ECO:0000313" key="2">
    <source>
        <dbReference type="EMBL" id="TFZ08990.1"/>
    </source>
</evidence>
<protein>
    <submittedName>
        <fullName evidence="2">NAD(P)H-dependent oxidoreductase</fullName>
    </submittedName>
</protein>
<dbReference type="InterPro" id="IPR029039">
    <property type="entry name" value="Flavoprotein-like_sf"/>
</dbReference>
<dbReference type="EMBL" id="SMLK01000001">
    <property type="protein sequence ID" value="TFZ08990.1"/>
    <property type="molecule type" value="Genomic_DNA"/>
</dbReference>
<dbReference type="InterPro" id="IPR050712">
    <property type="entry name" value="NAD(P)H-dep_reductase"/>
</dbReference>
<dbReference type="OrthoDB" id="1643408at2"/>
<keyword evidence="3" id="KW-1185">Reference proteome</keyword>
<dbReference type="PANTHER" id="PTHR30543:SF21">
    <property type="entry name" value="NAD(P)H-DEPENDENT FMN REDUCTASE LOT6"/>
    <property type="match status" value="1"/>
</dbReference>
<dbReference type="Proteomes" id="UP000297839">
    <property type="component" value="Unassembled WGS sequence"/>
</dbReference>
<evidence type="ECO:0000313" key="3">
    <source>
        <dbReference type="Proteomes" id="UP000297839"/>
    </source>
</evidence>
<accession>A0A4Z0CEG4</accession>
<comment type="caution">
    <text evidence="2">The sequence shown here is derived from an EMBL/GenBank/DDBJ whole genome shotgun (WGS) entry which is preliminary data.</text>
</comment>
<name>A0A4Z0CEG4_9BURK</name>
<reference evidence="2 3" key="1">
    <citation type="submission" date="2019-03" db="EMBL/GenBank/DDBJ databases">
        <title>Ramlibacter sp. 18x22-1, whole genome shotgun sequence.</title>
        <authorList>
            <person name="Zhang X."/>
            <person name="Feng G."/>
            <person name="Zhu H."/>
        </authorList>
    </citation>
    <scope>NUCLEOTIDE SEQUENCE [LARGE SCALE GENOMIC DNA]</scope>
    <source>
        <strain evidence="2 3">18x22-1</strain>
    </source>
</reference>
<dbReference type="SUPFAM" id="SSF52218">
    <property type="entry name" value="Flavoproteins"/>
    <property type="match status" value="1"/>
</dbReference>
<dbReference type="InterPro" id="IPR005025">
    <property type="entry name" value="FMN_Rdtase-like_dom"/>
</dbReference>
<dbReference type="PANTHER" id="PTHR30543">
    <property type="entry name" value="CHROMATE REDUCTASE"/>
    <property type="match status" value="1"/>
</dbReference>